<sequence length="293" mass="30598">MSGIDDSGSPPEVPEEYAAVYRDAYLRALAEDAESPVEPAADAAATEPEAGGPDPERASWRRPLLAAVVVLAVIGGAFAVVQALSGDDEPSIPRVSEPRSTSPAPGRRPGTQQSEEPAAPESTEATPSSTDEPAWDGEVEPVGILGAEATCTADPGVDSAGDPVRYTAANAVDGDPATAWRCDGRAIGETLTFTLPPDTEVAEVGLIPGYAKTDASSGADRYAENNRITRVRWTLADGVVVEQKLDPSPDDRSVQRIRVPRTETGEITVEVLGAKRGPRNTTAISEVEVSEAD</sequence>
<dbReference type="AlphaFoldDB" id="A0A3N0CSW9"/>
<evidence type="ECO:0000313" key="5">
    <source>
        <dbReference type="Proteomes" id="UP000267128"/>
    </source>
</evidence>
<dbReference type="EMBL" id="RJSE01000001">
    <property type="protein sequence ID" value="RNL66086.1"/>
    <property type="molecule type" value="Genomic_DNA"/>
</dbReference>
<dbReference type="InterPro" id="IPR008979">
    <property type="entry name" value="Galactose-bd-like_sf"/>
</dbReference>
<feature type="compositionally biased region" description="Low complexity" evidence="1">
    <location>
        <begin position="36"/>
        <end position="53"/>
    </location>
</feature>
<feature type="domain" description="NAD glycohydrolase translocation F5/8 type C" evidence="3">
    <location>
        <begin position="164"/>
        <end position="289"/>
    </location>
</feature>
<proteinExistence type="predicted"/>
<protein>
    <recommendedName>
        <fullName evidence="3">NAD glycohydrolase translocation F5/8 type C domain-containing protein</fullName>
    </recommendedName>
</protein>
<dbReference type="NCBIfam" id="NF047619">
    <property type="entry name" value="NADase_discoid"/>
    <property type="match status" value="1"/>
</dbReference>
<organism evidence="4 5">
    <name type="scientific">Nocardioides marmoriginsengisoli</name>
    <dbReference type="NCBI Taxonomy" id="661483"/>
    <lineage>
        <taxon>Bacteria</taxon>
        <taxon>Bacillati</taxon>
        <taxon>Actinomycetota</taxon>
        <taxon>Actinomycetes</taxon>
        <taxon>Propionibacteriales</taxon>
        <taxon>Nocardioidaceae</taxon>
        <taxon>Nocardioides</taxon>
    </lineage>
</organism>
<name>A0A3N0CSW9_9ACTN</name>
<feature type="transmembrane region" description="Helical" evidence="2">
    <location>
        <begin position="64"/>
        <end position="84"/>
    </location>
</feature>
<dbReference type="InterPro" id="IPR057561">
    <property type="entry name" value="NADase_transloc"/>
</dbReference>
<dbReference type="Pfam" id="PF25302">
    <property type="entry name" value="NADase_transloc"/>
    <property type="match status" value="1"/>
</dbReference>
<feature type="region of interest" description="Disordered" evidence="1">
    <location>
        <begin position="87"/>
        <end position="137"/>
    </location>
</feature>
<gene>
    <name evidence="4" type="ORF">EFK50_00165</name>
</gene>
<accession>A0A3N0CSW9</accession>
<feature type="compositionally biased region" description="Low complexity" evidence="1">
    <location>
        <begin position="114"/>
        <end position="130"/>
    </location>
</feature>
<dbReference type="Gene3D" id="2.60.120.260">
    <property type="entry name" value="Galactose-binding domain-like"/>
    <property type="match status" value="1"/>
</dbReference>
<evidence type="ECO:0000313" key="4">
    <source>
        <dbReference type="EMBL" id="RNL66086.1"/>
    </source>
</evidence>
<keyword evidence="2" id="KW-1133">Transmembrane helix</keyword>
<keyword evidence="2" id="KW-0472">Membrane</keyword>
<evidence type="ECO:0000256" key="2">
    <source>
        <dbReference type="SAM" id="Phobius"/>
    </source>
</evidence>
<dbReference type="OrthoDB" id="3712014at2"/>
<keyword evidence="5" id="KW-1185">Reference proteome</keyword>
<feature type="region of interest" description="Disordered" evidence="1">
    <location>
        <begin position="31"/>
        <end position="59"/>
    </location>
</feature>
<dbReference type="SUPFAM" id="SSF49785">
    <property type="entry name" value="Galactose-binding domain-like"/>
    <property type="match status" value="1"/>
</dbReference>
<evidence type="ECO:0000259" key="3">
    <source>
        <dbReference type="Pfam" id="PF25302"/>
    </source>
</evidence>
<keyword evidence="2" id="KW-0812">Transmembrane</keyword>
<comment type="caution">
    <text evidence="4">The sequence shown here is derived from an EMBL/GenBank/DDBJ whole genome shotgun (WGS) entry which is preliminary data.</text>
</comment>
<reference evidence="4 5" key="1">
    <citation type="submission" date="2018-11" db="EMBL/GenBank/DDBJ databases">
        <authorList>
            <person name="Li F."/>
        </authorList>
    </citation>
    <scope>NUCLEOTIDE SEQUENCE [LARGE SCALE GENOMIC DNA]</scope>
    <source>
        <strain evidence="4 5">Gsoil 097</strain>
    </source>
</reference>
<dbReference type="RefSeq" id="WP_123225531.1">
    <property type="nucleotide sequence ID" value="NZ_RJSE01000001.1"/>
</dbReference>
<evidence type="ECO:0000256" key="1">
    <source>
        <dbReference type="SAM" id="MobiDB-lite"/>
    </source>
</evidence>
<dbReference type="Proteomes" id="UP000267128">
    <property type="component" value="Unassembled WGS sequence"/>
</dbReference>